<dbReference type="Proteomes" id="UP001485043">
    <property type="component" value="Unassembled WGS sequence"/>
</dbReference>
<dbReference type="InterPro" id="IPR011992">
    <property type="entry name" value="EF-hand-dom_pair"/>
</dbReference>
<evidence type="ECO:0000256" key="4">
    <source>
        <dbReference type="ARBA" id="ARBA00022846"/>
    </source>
</evidence>
<dbReference type="InterPro" id="IPR040193">
    <property type="entry name" value="EFHC1/EFHC2/EFHB"/>
</dbReference>
<dbReference type="InterPro" id="IPR006602">
    <property type="entry name" value="DM10_dom"/>
</dbReference>
<accession>A0AAW1SIG0</accession>
<dbReference type="PANTHER" id="PTHR12086:SF9">
    <property type="entry name" value="EF-HAND DOMAIN-CONTAINING PROTEIN 1"/>
    <property type="match status" value="1"/>
</dbReference>
<sequence length="622" mass="69717">MAPGAPAVSLPNLPGFSVRKPVVIAVWLASVDARFPRPQTLKYVAGYAVDENPVLVGEVGQAYYNTSAALDTETPNPASTSGRLPTNSNERILPNWVVNDRKVLRWYGFFQEGVADSPLEHFRVRKVILHYYLENDTLEVTEPKQDNSGIPQGAFIKRHGLRKGDGNLLRFSDISVGSNLDLYGKVVHIIDADSATRAFLQLQNLPQGPAEAYPSGPYDQVAAGRIPTTVAPALVDGERPLRLSEMLMGTGRVANQQQFMNNSRKVLRFYCIWDDRQRLFGDRQPFRLHYFLEDDTVEILEEPQSNSGRDAFPIFLRRTPLPKDPTNTRPSPKINRAICYGPGDLRLGAFITVYGRPFYLHDCDEYTRQWYQDNAGYTRDQLAPIDVSEPAKQLPVASMPPWNGFGSLEDSAQSCLHLIPKQPVKDFYKLMQKDKIVLRFAACFLETSTHKLATSDRGRRFVLSYFTADDTISIFEPPVKNTGIVGGRYLERRPVHKPNSQKTYTEQDLFAGAKIVVHARTFDLLEADEFTMQFMENNRHIFPQADWTAGFSALKGKTAEMRTALIEADLNGTGFLSEKQMLNAFQKAGADFPKQLVITMCRKLPRDGSGCISAEALLAAVQ</sequence>
<organism evidence="10 11">
    <name type="scientific">Apatococcus fuscideae</name>
    <dbReference type="NCBI Taxonomy" id="2026836"/>
    <lineage>
        <taxon>Eukaryota</taxon>
        <taxon>Viridiplantae</taxon>
        <taxon>Chlorophyta</taxon>
        <taxon>core chlorophytes</taxon>
        <taxon>Trebouxiophyceae</taxon>
        <taxon>Chlorellales</taxon>
        <taxon>Chlorellaceae</taxon>
        <taxon>Apatococcus</taxon>
    </lineage>
</organism>
<evidence type="ECO:0000313" key="11">
    <source>
        <dbReference type="Proteomes" id="UP001485043"/>
    </source>
</evidence>
<dbReference type="PROSITE" id="PS50222">
    <property type="entry name" value="EF_HAND_2"/>
    <property type="match status" value="1"/>
</dbReference>
<feature type="domain" description="DM10" evidence="9">
    <location>
        <begin position="100"/>
        <end position="204"/>
    </location>
</feature>
<dbReference type="AlphaFoldDB" id="A0AAW1SIG0"/>
<dbReference type="InterPro" id="IPR002048">
    <property type="entry name" value="EF_hand_dom"/>
</dbReference>
<dbReference type="Pfam" id="PF06565">
    <property type="entry name" value="DM10_dom"/>
    <property type="match status" value="3"/>
</dbReference>
<dbReference type="EMBL" id="JALJOV010001606">
    <property type="protein sequence ID" value="KAK9845602.1"/>
    <property type="molecule type" value="Genomic_DNA"/>
</dbReference>
<dbReference type="PANTHER" id="PTHR12086">
    <property type="entry name" value="EF-HAND DOMAIN C-TERMINAL CONTAINING PROTEIN"/>
    <property type="match status" value="1"/>
</dbReference>
<dbReference type="GO" id="GO:0005930">
    <property type="term" value="C:axoneme"/>
    <property type="evidence" value="ECO:0007669"/>
    <property type="project" value="TreeGrafter"/>
</dbReference>
<evidence type="ECO:0000259" key="8">
    <source>
        <dbReference type="PROSITE" id="PS50222"/>
    </source>
</evidence>
<keyword evidence="11" id="KW-1185">Reference proteome</keyword>
<evidence type="ECO:0000256" key="3">
    <source>
        <dbReference type="ARBA" id="ARBA00022737"/>
    </source>
</evidence>
<dbReference type="CDD" id="cd00051">
    <property type="entry name" value="EFh"/>
    <property type="match status" value="1"/>
</dbReference>
<dbReference type="SMART" id="SM00676">
    <property type="entry name" value="DM10"/>
    <property type="match status" value="3"/>
</dbReference>
<reference evidence="10 11" key="1">
    <citation type="journal article" date="2024" name="Nat. Commun.">
        <title>Phylogenomics reveals the evolutionary origins of lichenization in chlorophyte algae.</title>
        <authorList>
            <person name="Puginier C."/>
            <person name="Libourel C."/>
            <person name="Otte J."/>
            <person name="Skaloud P."/>
            <person name="Haon M."/>
            <person name="Grisel S."/>
            <person name="Petersen M."/>
            <person name="Berrin J.G."/>
            <person name="Delaux P.M."/>
            <person name="Dal Grande F."/>
            <person name="Keller J."/>
        </authorList>
    </citation>
    <scope>NUCLEOTIDE SEQUENCE [LARGE SCALE GENOMIC DNA]</scope>
    <source>
        <strain evidence="10 11">SAG 2523</strain>
    </source>
</reference>
<dbReference type="PROSITE" id="PS51336">
    <property type="entry name" value="DM10"/>
    <property type="match status" value="3"/>
</dbReference>
<keyword evidence="7" id="KW-0966">Cell projection</keyword>
<proteinExistence type="predicted"/>
<evidence type="ECO:0000313" key="10">
    <source>
        <dbReference type="EMBL" id="KAK9845602.1"/>
    </source>
</evidence>
<dbReference type="GO" id="GO:0060285">
    <property type="term" value="P:cilium-dependent cell motility"/>
    <property type="evidence" value="ECO:0007669"/>
    <property type="project" value="TreeGrafter"/>
</dbReference>
<comment type="subcellular location">
    <subcellularLocation>
        <location evidence="1">Cytoplasm</location>
        <location evidence="1">Cytoskeleton</location>
        <location evidence="1">Flagellum axoneme</location>
    </subcellularLocation>
</comment>
<feature type="domain" description="DM10" evidence="9">
    <location>
        <begin position="263"/>
        <end position="375"/>
    </location>
</feature>
<evidence type="ECO:0000256" key="2">
    <source>
        <dbReference type="ARBA" id="ARBA00022490"/>
    </source>
</evidence>
<evidence type="ECO:0000256" key="7">
    <source>
        <dbReference type="ARBA" id="ARBA00023273"/>
    </source>
</evidence>
<dbReference type="FunFam" id="2.30.29.170:FF:000002">
    <property type="entry name" value="EF-hand domain (C-terminal) containing 1"/>
    <property type="match status" value="1"/>
</dbReference>
<evidence type="ECO:0000256" key="6">
    <source>
        <dbReference type="ARBA" id="ARBA00023212"/>
    </source>
</evidence>
<dbReference type="Gene3D" id="1.10.238.10">
    <property type="entry name" value="EF-hand"/>
    <property type="match status" value="1"/>
</dbReference>
<dbReference type="GO" id="GO:0005509">
    <property type="term" value="F:calcium ion binding"/>
    <property type="evidence" value="ECO:0007669"/>
    <property type="project" value="InterPro"/>
</dbReference>
<dbReference type="GO" id="GO:0043014">
    <property type="term" value="F:alpha-tubulin binding"/>
    <property type="evidence" value="ECO:0007669"/>
    <property type="project" value="TreeGrafter"/>
</dbReference>
<protein>
    <recommendedName>
        <fullName evidence="12">EF-hand domain-containing protein</fullName>
    </recommendedName>
</protein>
<name>A0AAW1SIG0_9CHLO</name>
<dbReference type="FunFam" id="2.30.29.170:FF:000004">
    <property type="entry name" value="EF-hand domain containing 2"/>
    <property type="match status" value="1"/>
</dbReference>
<keyword evidence="4" id="KW-0282">Flagellum</keyword>
<dbReference type="GO" id="GO:0007052">
    <property type="term" value="P:mitotic spindle organization"/>
    <property type="evidence" value="ECO:0007669"/>
    <property type="project" value="TreeGrafter"/>
</dbReference>
<dbReference type="GO" id="GO:0000281">
    <property type="term" value="P:mitotic cytokinesis"/>
    <property type="evidence" value="ECO:0007669"/>
    <property type="project" value="TreeGrafter"/>
</dbReference>
<dbReference type="GO" id="GO:0072686">
    <property type="term" value="C:mitotic spindle"/>
    <property type="evidence" value="ECO:0007669"/>
    <property type="project" value="TreeGrafter"/>
</dbReference>
<evidence type="ECO:0008006" key="12">
    <source>
        <dbReference type="Google" id="ProtNLM"/>
    </source>
</evidence>
<dbReference type="SUPFAM" id="SSF47473">
    <property type="entry name" value="EF-hand"/>
    <property type="match status" value="1"/>
</dbReference>
<evidence type="ECO:0000256" key="1">
    <source>
        <dbReference type="ARBA" id="ARBA00004611"/>
    </source>
</evidence>
<keyword evidence="5" id="KW-0969">Cilium</keyword>
<keyword evidence="3" id="KW-0677">Repeat</keyword>
<evidence type="ECO:0000256" key="5">
    <source>
        <dbReference type="ARBA" id="ARBA00023069"/>
    </source>
</evidence>
<keyword evidence="2" id="KW-0963">Cytoplasm</keyword>
<feature type="domain" description="EF-hand" evidence="8">
    <location>
        <begin position="556"/>
        <end position="591"/>
    </location>
</feature>
<gene>
    <name evidence="10" type="ORF">WJX84_005502</name>
</gene>
<dbReference type="Gene3D" id="2.30.29.170">
    <property type="match status" value="3"/>
</dbReference>
<comment type="caution">
    <text evidence="10">The sequence shown here is derived from an EMBL/GenBank/DDBJ whole genome shotgun (WGS) entry which is preliminary data.</text>
</comment>
<feature type="domain" description="DM10" evidence="9">
    <location>
        <begin position="434"/>
        <end position="539"/>
    </location>
</feature>
<evidence type="ECO:0000259" key="9">
    <source>
        <dbReference type="PROSITE" id="PS51336"/>
    </source>
</evidence>
<keyword evidence="6" id="KW-0206">Cytoskeleton</keyword>